<dbReference type="OrthoDB" id="4322898at2"/>
<dbReference type="SUPFAM" id="SSF51621">
    <property type="entry name" value="Phosphoenolpyruvate/pyruvate domain"/>
    <property type="match status" value="1"/>
</dbReference>
<comment type="cofactor">
    <cofactor evidence="1">
        <name>Mg(2+)</name>
        <dbReference type="ChEBI" id="CHEBI:18420"/>
    </cofactor>
</comment>
<dbReference type="GO" id="GO:0000287">
    <property type="term" value="F:magnesium ion binding"/>
    <property type="evidence" value="ECO:0007669"/>
    <property type="project" value="TreeGrafter"/>
</dbReference>
<name>A0A5M3XAK5_9ACTN</name>
<feature type="binding site" evidence="4">
    <location>
        <position position="64"/>
    </location>
    <ligand>
        <name>substrate</name>
    </ligand>
</feature>
<dbReference type="PANTHER" id="PTHR32308:SF10">
    <property type="entry name" value="CITRATE LYASE SUBUNIT BETA"/>
    <property type="match status" value="1"/>
</dbReference>
<feature type="binding site" evidence="4">
    <location>
        <position position="115"/>
    </location>
    <ligand>
        <name>substrate</name>
    </ligand>
</feature>
<dbReference type="InterPro" id="IPR005000">
    <property type="entry name" value="Aldolase/citrate-lyase_domain"/>
</dbReference>
<dbReference type="EMBL" id="BLAE01000086">
    <property type="protein sequence ID" value="GES15893.1"/>
    <property type="molecule type" value="Genomic_DNA"/>
</dbReference>
<evidence type="ECO:0000259" key="6">
    <source>
        <dbReference type="Pfam" id="PF03328"/>
    </source>
</evidence>
<evidence type="ECO:0000313" key="8">
    <source>
        <dbReference type="Proteomes" id="UP000331127"/>
    </source>
</evidence>
<dbReference type="GO" id="GO:0016829">
    <property type="term" value="F:lyase activity"/>
    <property type="evidence" value="ECO:0007669"/>
    <property type="project" value="UniProtKB-KW"/>
</dbReference>
<dbReference type="Gene3D" id="3.20.20.60">
    <property type="entry name" value="Phosphoenolpyruvate-binding domains"/>
    <property type="match status" value="1"/>
</dbReference>
<sequence length="268" mass="27993">MTVAGAATWLFVPGSDAHRFGKAVASGADAVLLDLEDAVRPEDKDQARSAVREWLSSGGRAWVRVNDATSPWFADDLDALEGVEGLAGVMVPKAESPGVLAAVSERMGPVVALIETALGLHRVHEVATGTGVARLAFGSLDLAADLGVEDDPTPLLHARSSLVLASRVAGLPAPVDGVTTLIHDAGAVERDARRARSLGFRGKLCIHPAQLAAASRGLAPAEAEVAWAREVLRAQDESPVAVSSAPDGRMVDKPVVERARNILRSHPQ</sequence>
<comment type="caution">
    <text evidence="7">The sequence shown here is derived from an EMBL/GenBank/DDBJ whole genome shotgun (WGS) entry which is preliminary data.</text>
</comment>
<evidence type="ECO:0000256" key="5">
    <source>
        <dbReference type="PIRSR" id="PIRSR015582-2"/>
    </source>
</evidence>
<feature type="binding site" evidence="5">
    <location>
        <position position="141"/>
    </location>
    <ligand>
        <name>Mg(2+)</name>
        <dbReference type="ChEBI" id="CHEBI:18420"/>
    </ligand>
</feature>
<keyword evidence="3 5" id="KW-0460">Magnesium</keyword>
<dbReference type="InterPro" id="IPR011206">
    <property type="entry name" value="Citrate_lyase_beta/mcl1/mcl2"/>
</dbReference>
<evidence type="ECO:0000313" key="7">
    <source>
        <dbReference type="EMBL" id="GES15893.1"/>
    </source>
</evidence>
<gene>
    <name evidence="7" type="ORF">Amac_094910</name>
</gene>
<dbReference type="PANTHER" id="PTHR32308">
    <property type="entry name" value="LYASE BETA SUBUNIT, PUTATIVE (AFU_ORTHOLOGUE AFUA_4G13030)-RELATED"/>
    <property type="match status" value="1"/>
</dbReference>
<dbReference type="AlphaFoldDB" id="A0A5M3XAK5"/>
<keyword evidence="8" id="KW-1185">Reference proteome</keyword>
<keyword evidence="2 5" id="KW-0479">Metal-binding</keyword>
<evidence type="ECO:0000256" key="3">
    <source>
        <dbReference type="ARBA" id="ARBA00022842"/>
    </source>
</evidence>
<dbReference type="Pfam" id="PF03328">
    <property type="entry name" value="HpcH_HpaI"/>
    <property type="match status" value="1"/>
</dbReference>
<evidence type="ECO:0000256" key="4">
    <source>
        <dbReference type="PIRSR" id="PIRSR015582-1"/>
    </source>
</evidence>
<feature type="binding site" evidence="5">
    <location>
        <position position="115"/>
    </location>
    <ligand>
        <name>Mg(2+)</name>
        <dbReference type="ChEBI" id="CHEBI:18420"/>
    </ligand>
</feature>
<keyword evidence="7" id="KW-0456">Lyase</keyword>
<dbReference type="InterPro" id="IPR040442">
    <property type="entry name" value="Pyrv_kinase-like_dom_sf"/>
</dbReference>
<dbReference type="GO" id="GO:0006107">
    <property type="term" value="P:oxaloacetate metabolic process"/>
    <property type="evidence" value="ECO:0007669"/>
    <property type="project" value="TreeGrafter"/>
</dbReference>
<organism evidence="7 8">
    <name type="scientific">Acrocarpospora macrocephala</name>
    <dbReference type="NCBI Taxonomy" id="150177"/>
    <lineage>
        <taxon>Bacteria</taxon>
        <taxon>Bacillati</taxon>
        <taxon>Actinomycetota</taxon>
        <taxon>Actinomycetes</taxon>
        <taxon>Streptosporangiales</taxon>
        <taxon>Streptosporangiaceae</taxon>
        <taxon>Acrocarpospora</taxon>
    </lineage>
</organism>
<dbReference type="InterPro" id="IPR015813">
    <property type="entry name" value="Pyrv/PenolPyrv_kinase-like_dom"/>
</dbReference>
<evidence type="ECO:0000256" key="1">
    <source>
        <dbReference type="ARBA" id="ARBA00001946"/>
    </source>
</evidence>
<proteinExistence type="predicted"/>
<reference evidence="7 8" key="1">
    <citation type="submission" date="2019-10" db="EMBL/GenBank/DDBJ databases">
        <title>Whole genome shotgun sequence of Acrocarpospora macrocephala NBRC 16266.</title>
        <authorList>
            <person name="Ichikawa N."/>
            <person name="Kimura A."/>
            <person name="Kitahashi Y."/>
            <person name="Komaki H."/>
            <person name="Oguchi A."/>
        </authorList>
    </citation>
    <scope>NUCLEOTIDE SEQUENCE [LARGE SCALE GENOMIC DNA]</scope>
    <source>
        <strain evidence="7 8">NBRC 16266</strain>
    </source>
</reference>
<protein>
    <submittedName>
        <fullName evidence="7">CoA ester lyase</fullName>
    </submittedName>
</protein>
<dbReference type="Proteomes" id="UP000331127">
    <property type="component" value="Unassembled WGS sequence"/>
</dbReference>
<feature type="domain" description="HpcH/HpaI aldolase/citrate lyase" evidence="6">
    <location>
        <begin position="9"/>
        <end position="208"/>
    </location>
</feature>
<dbReference type="RefSeq" id="WP_155360978.1">
    <property type="nucleotide sequence ID" value="NZ_BAAAHL010000033.1"/>
</dbReference>
<accession>A0A5M3XAK5</accession>
<evidence type="ECO:0000256" key="2">
    <source>
        <dbReference type="ARBA" id="ARBA00022723"/>
    </source>
</evidence>
<dbReference type="PIRSF" id="PIRSF015582">
    <property type="entry name" value="Cit_lyase_B"/>
    <property type="match status" value="1"/>
</dbReference>